<evidence type="ECO:0000256" key="1">
    <source>
        <dbReference type="ARBA" id="ARBA00024322"/>
    </source>
</evidence>
<dbReference type="NCBIfam" id="TIGR04502">
    <property type="entry name" value="microcomp_EutL"/>
    <property type="match status" value="1"/>
</dbReference>
<dbReference type="Gene3D" id="3.30.70.1710">
    <property type="match status" value="2"/>
</dbReference>
<evidence type="ECO:0000313" key="4">
    <source>
        <dbReference type="EMBL" id="MEQ2577762.1"/>
    </source>
</evidence>
<dbReference type="CDD" id="cd07050">
    <property type="entry name" value="BMC_EutL_repeat2"/>
    <property type="match status" value="1"/>
</dbReference>
<dbReference type="Pfam" id="PF00936">
    <property type="entry name" value="BMC"/>
    <property type="match status" value="2"/>
</dbReference>
<dbReference type="Proteomes" id="UP001470288">
    <property type="component" value="Unassembled WGS sequence"/>
</dbReference>
<evidence type="ECO:0000259" key="3">
    <source>
        <dbReference type="PROSITE" id="PS51931"/>
    </source>
</evidence>
<dbReference type="InterPro" id="IPR009193">
    <property type="entry name" value="EutL_PduB"/>
</dbReference>
<dbReference type="NCBIfam" id="NF011934">
    <property type="entry name" value="PRK15405.1"/>
    <property type="match status" value="1"/>
</dbReference>
<name>A0ABV1HXW1_9FIRM</name>
<proteinExistence type="predicted"/>
<evidence type="ECO:0000256" key="2">
    <source>
        <dbReference type="ARBA" id="ARBA00024446"/>
    </source>
</evidence>
<protein>
    <submittedName>
        <fullName evidence="4">Ethanolamine utilization microcompartment protein EutL</fullName>
    </submittedName>
</protein>
<reference evidence="4 5" key="1">
    <citation type="submission" date="2024-03" db="EMBL/GenBank/DDBJ databases">
        <title>Human intestinal bacterial collection.</title>
        <authorList>
            <person name="Pauvert C."/>
            <person name="Hitch T.C.A."/>
            <person name="Clavel T."/>
        </authorList>
    </citation>
    <scope>NUCLEOTIDE SEQUENCE [LARGE SCALE GENOMIC DNA]</scope>
    <source>
        <strain evidence="4 5">CLA-AA-H78B</strain>
    </source>
</reference>
<keyword evidence="2" id="KW-1283">Bacterial microcompartment</keyword>
<dbReference type="PIRSF" id="PIRSF012290">
    <property type="entry name" value="EutL_PduB"/>
    <property type="match status" value="1"/>
</dbReference>
<dbReference type="InterPro" id="IPR000249">
    <property type="entry name" value="BMC_dom"/>
</dbReference>
<dbReference type="RefSeq" id="WP_349143727.1">
    <property type="nucleotide sequence ID" value="NZ_JBBMFC010000003.1"/>
</dbReference>
<feature type="domain" description="BMC circularly permuted" evidence="3">
    <location>
        <begin position="119"/>
        <end position="224"/>
    </location>
</feature>
<feature type="domain" description="BMC circularly permuted" evidence="3">
    <location>
        <begin position="1"/>
        <end position="118"/>
    </location>
</feature>
<dbReference type="InterPro" id="IPR044870">
    <property type="entry name" value="BMC_CP"/>
</dbReference>
<accession>A0ABV1HXW1</accession>
<dbReference type="EMBL" id="JBBMFC010000003">
    <property type="protein sequence ID" value="MEQ2577762.1"/>
    <property type="molecule type" value="Genomic_DNA"/>
</dbReference>
<comment type="caution">
    <text evidence="4">The sequence shown here is derived from an EMBL/GenBank/DDBJ whole genome shotgun (WGS) entry which is preliminary data.</text>
</comment>
<comment type="subcellular location">
    <subcellularLocation>
        <location evidence="1">Bacterial microcompartment</location>
    </subcellularLocation>
</comment>
<keyword evidence="5" id="KW-1185">Reference proteome</keyword>
<dbReference type="PROSITE" id="PS51931">
    <property type="entry name" value="BMC_CP"/>
    <property type="match status" value="2"/>
</dbReference>
<gene>
    <name evidence="4" type="primary">eutL</name>
    <name evidence="4" type="ORF">WMO62_02750</name>
</gene>
<dbReference type="SUPFAM" id="SSF143414">
    <property type="entry name" value="CcmK-like"/>
    <property type="match status" value="1"/>
</dbReference>
<sequence>MKRDPLKATVLATRYIPNATQKMVQDLITAGGIIEYDPQRHRSLALLTADSDDVTYTALDEATKKADVDVIYAHSFYAGAANANTKLAGEIIGVLAGPNPAEARAGLEAAVDFIENEAHFVSANDDDSIPYYAHCISRTGSYLSSTNGIKEGEALAYLIAPPLEAMYALDAAIKAADVTIVALYNPPSETNFGGGLLTGSQSACKAACNAFAEAVEAVAENPLV</sequence>
<dbReference type="SMART" id="SM00877">
    <property type="entry name" value="BMC"/>
    <property type="match status" value="2"/>
</dbReference>
<evidence type="ECO:0000313" key="5">
    <source>
        <dbReference type="Proteomes" id="UP001470288"/>
    </source>
</evidence>
<organism evidence="4 5">
    <name type="scientific">Hominiventricola aquisgranensis</name>
    <dbReference type="NCBI Taxonomy" id="3133164"/>
    <lineage>
        <taxon>Bacteria</taxon>
        <taxon>Bacillati</taxon>
        <taxon>Bacillota</taxon>
        <taxon>Clostridia</taxon>
        <taxon>Lachnospirales</taxon>
        <taxon>Lachnospiraceae</taxon>
        <taxon>Hominiventricola</taxon>
    </lineage>
</organism>
<dbReference type="InterPro" id="IPR030983">
    <property type="entry name" value="EutL"/>
</dbReference>
<dbReference type="InterPro" id="IPR037233">
    <property type="entry name" value="CcmK-like_sf"/>
</dbReference>